<dbReference type="GO" id="GO:0004074">
    <property type="term" value="F:biliverdin reductase [NAD(P)H] activity"/>
    <property type="evidence" value="ECO:0007669"/>
    <property type="project" value="TreeGrafter"/>
</dbReference>
<comment type="caution">
    <text evidence="3">The sequence shown here is derived from an EMBL/GenBank/DDBJ whole genome shotgun (WGS) entry which is preliminary data.</text>
</comment>
<dbReference type="STRING" id="158607.A0A2P5HN03"/>
<sequence length="253" mass="27436">MSAPTQTILFLGATGGSGFSALRRSIAAGHSCVALCRTPSRLTDKLPEPQRYAPNLRIEQGNVVDPEALARCLVRPDNPNSPASLVDAVVFTIGGAFDFKSMSNDQPHVCEHGMKALIAALHDARSKAGATGDPTIIAVSTTGMSDHGRDYPISLWPIYGLMLKQPHMDKTAMEALMFGSGEPFTVVRASLLTDGDESNKRIRVGVEDPKAHKLESKEIGYTISREDVGKWIFDNLVAGDARRWRDKVVSITY</sequence>
<accession>A0A2P5HN03</accession>
<evidence type="ECO:0000259" key="2">
    <source>
        <dbReference type="Pfam" id="PF13460"/>
    </source>
</evidence>
<protein>
    <recommendedName>
        <fullName evidence="2">NAD(P)-binding domain-containing protein</fullName>
    </recommendedName>
</protein>
<organism evidence="3 4">
    <name type="scientific">Diaporthe helianthi</name>
    <dbReference type="NCBI Taxonomy" id="158607"/>
    <lineage>
        <taxon>Eukaryota</taxon>
        <taxon>Fungi</taxon>
        <taxon>Dikarya</taxon>
        <taxon>Ascomycota</taxon>
        <taxon>Pezizomycotina</taxon>
        <taxon>Sordariomycetes</taxon>
        <taxon>Sordariomycetidae</taxon>
        <taxon>Diaporthales</taxon>
        <taxon>Diaporthaceae</taxon>
        <taxon>Diaporthe</taxon>
    </lineage>
</organism>
<dbReference type="Proteomes" id="UP000094444">
    <property type="component" value="Unassembled WGS sequence"/>
</dbReference>
<proteinExistence type="inferred from homology"/>
<evidence type="ECO:0000313" key="3">
    <source>
        <dbReference type="EMBL" id="POS71636.1"/>
    </source>
</evidence>
<dbReference type="PANTHER" id="PTHR43355">
    <property type="entry name" value="FLAVIN REDUCTASE (NADPH)"/>
    <property type="match status" value="1"/>
</dbReference>
<dbReference type="InterPro" id="IPR036291">
    <property type="entry name" value="NAD(P)-bd_dom_sf"/>
</dbReference>
<dbReference type="PANTHER" id="PTHR43355:SF2">
    <property type="entry name" value="FLAVIN REDUCTASE (NADPH)"/>
    <property type="match status" value="1"/>
</dbReference>
<evidence type="ECO:0000256" key="1">
    <source>
        <dbReference type="ARBA" id="ARBA00038376"/>
    </source>
</evidence>
<dbReference type="OrthoDB" id="63935at2759"/>
<dbReference type="AlphaFoldDB" id="A0A2P5HN03"/>
<dbReference type="GO" id="GO:0042602">
    <property type="term" value="F:riboflavin reductase (NADPH) activity"/>
    <property type="evidence" value="ECO:0007669"/>
    <property type="project" value="TreeGrafter"/>
</dbReference>
<name>A0A2P5HN03_DIAHE</name>
<dbReference type="SUPFAM" id="SSF51735">
    <property type="entry name" value="NAD(P)-binding Rossmann-fold domains"/>
    <property type="match status" value="1"/>
</dbReference>
<gene>
    <name evidence="3" type="ORF">DHEL01_v209971</name>
</gene>
<reference evidence="3" key="1">
    <citation type="submission" date="2017-09" db="EMBL/GenBank/DDBJ databases">
        <title>Polyketide synthases of a Diaporthe helianthi virulent isolate.</title>
        <authorList>
            <person name="Baroncelli R."/>
        </authorList>
    </citation>
    <scope>NUCLEOTIDE SEQUENCE [LARGE SCALE GENOMIC DNA]</scope>
    <source>
        <strain evidence="3">7/96</strain>
    </source>
</reference>
<feature type="domain" description="NAD(P)-binding" evidence="2">
    <location>
        <begin position="12"/>
        <end position="235"/>
    </location>
</feature>
<dbReference type="InterPro" id="IPR016040">
    <property type="entry name" value="NAD(P)-bd_dom"/>
</dbReference>
<comment type="similarity">
    <text evidence="1">Belongs to the avfA family.</text>
</comment>
<dbReference type="EMBL" id="MAVT02001213">
    <property type="protein sequence ID" value="POS71636.1"/>
    <property type="molecule type" value="Genomic_DNA"/>
</dbReference>
<dbReference type="InParanoid" id="A0A2P5HN03"/>
<evidence type="ECO:0000313" key="4">
    <source>
        <dbReference type="Proteomes" id="UP000094444"/>
    </source>
</evidence>
<dbReference type="InterPro" id="IPR051606">
    <property type="entry name" value="Polyketide_Oxido-like"/>
</dbReference>
<dbReference type="Gene3D" id="3.40.50.720">
    <property type="entry name" value="NAD(P)-binding Rossmann-like Domain"/>
    <property type="match status" value="1"/>
</dbReference>
<keyword evidence="4" id="KW-1185">Reference proteome</keyword>
<dbReference type="Pfam" id="PF13460">
    <property type="entry name" value="NAD_binding_10"/>
    <property type="match status" value="1"/>
</dbReference>